<dbReference type="PANTHER" id="PTHR19854">
    <property type="entry name" value="TRANSDUCIN BETA-LIKE 3"/>
    <property type="match status" value="1"/>
</dbReference>
<feature type="repeat" description="WD" evidence="5">
    <location>
        <begin position="378"/>
        <end position="419"/>
    </location>
</feature>
<evidence type="ECO:0000256" key="3">
    <source>
        <dbReference type="ARBA" id="ARBA00022737"/>
    </source>
</evidence>
<dbReference type="GO" id="GO:0000472">
    <property type="term" value="P:endonucleolytic cleavage to generate mature 5'-end of SSU-rRNA from (SSU-rRNA, 5.8S rRNA, LSU-rRNA)"/>
    <property type="evidence" value="ECO:0007669"/>
    <property type="project" value="TreeGrafter"/>
</dbReference>
<dbReference type="Pfam" id="PF00400">
    <property type="entry name" value="WD40"/>
    <property type="match status" value="8"/>
</dbReference>
<dbReference type="RefSeq" id="XP_043048239.1">
    <property type="nucleotide sequence ID" value="XM_043192267.1"/>
</dbReference>
<feature type="repeat" description="WD" evidence="5">
    <location>
        <begin position="476"/>
        <end position="517"/>
    </location>
</feature>
<dbReference type="InterPro" id="IPR015943">
    <property type="entry name" value="WD40/YVTN_repeat-like_dom_sf"/>
</dbReference>
<dbReference type="PROSITE" id="PS00678">
    <property type="entry name" value="WD_REPEATS_1"/>
    <property type="match status" value="1"/>
</dbReference>
<accession>A0A9P8AI19</accession>
<gene>
    <name evidence="7" type="primary">UTP13</name>
    <name evidence="7" type="ORF">KQ657_001470</name>
</gene>
<dbReference type="Pfam" id="PF08625">
    <property type="entry name" value="Utp13"/>
    <property type="match status" value="1"/>
</dbReference>
<feature type="repeat" description="WD" evidence="5">
    <location>
        <begin position="183"/>
        <end position="224"/>
    </location>
</feature>
<keyword evidence="2 5" id="KW-0853">WD repeat</keyword>
<dbReference type="GO" id="GO:0032040">
    <property type="term" value="C:small-subunit processome"/>
    <property type="evidence" value="ECO:0007669"/>
    <property type="project" value="InterPro"/>
</dbReference>
<feature type="repeat" description="WD" evidence="5">
    <location>
        <begin position="424"/>
        <end position="469"/>
    </location>
</feature>
<dbReference type="PRINTS" id="PR00320">
    <property type="entry name" value="GPROTEINBRPT"/>
</dbReference>
<sequence length="801" mass="89565">MNTLRTTYGHEDIEPFYVGGTSATISRSGNFMATAVEEDVTITNLNSDEIIDKIEGDGEVITSLVMTPDGTKLAILSQSQQLRIYDTLSKQIIKSFKMSSPVYISTADSTSSLFAFGGSDGVVTVWDIDGGYVSHSLKGHGTTICALAFHGELNSTEWKLASGDTMGSVRIWDLGKRKCIKAINEHSAAVRGLAFSSSGEQFATGGRDQVVLTFSTKTWKHQSTHPVKEQIENIGYLSIHGKDYLYTAGSTNTLRIWSPKQNGEMILIAETEKPLETNEELLIIDVLKLDQYSPKYLLVISDQTLAEVDLECLFDGDVDLEQQESTTTLPIGRRFAGNHGTIADMVYTGPELLLVALATNSPSLRIVDPINPLQFILCEGHRDLLNVVDSTEDGQWLATGSKDNDIILWHWNGQEETFTIYCTFTGHAGAVTALGLSKVNNGRPDFIISGSSDLTVKKWKIPKTETEIIKVSEYTRRAHEKDINAIDISPNDEYFATASYDKTGKIWDVDTGETIGILKGHKRGLWDINFCQYDKLVVTASGDKSAKLWSLTDFSCKKTFEGHTNAVQRSKFINGNQQLLTTGADGLIKLWDLKVDDDALKTFDNHQNRIWSLDVKKDGETFVTGDADGQITFWEDNSEEERARLEQESKLKIEKEQTLNNYVNNKDWSNAFLLALTLNQSMKLYNVIKASIGLNQDSNSILGSIELENTIGKLSQDQLLLLLKKLRDWNVNFKLFEISQKVLMVILFKFEVEKLISIPKFGTLIEAIIPYNERHLNRIDDLIQQSYTLDYVLEEMNKLVV</sequence>
<keyword evidence="4" id="KW-0539">Nucleus</keyword>
<feature type="repeat" description="WD" evidence="5">
    <location>
        <begin position="603"/>
        <end position="644"/>
    </location>
</feature>
<dbReference type="InterPro" id="IPR011047">
    <property type="entry name" value="Quinoprotein_ADH-like_sf"/>
</dbReference>
<keyword evidence="3" id="KW-0677">Repeat</keyword>
<evidence type="ECO:0000313" key="8">
    <source>
        <dbReference type="Proteomes" id="UP000790833"/>
    </source>
</evidence>
<dbReference type="OrthoDB" id="5414888at2759"/>
<dbReference type="AlphaFoldDB" id="A0A9P8AI19"/>
<keyword evidence="8" id="KW-1185">Reference proteome</keyword>
<dbReference type="SUPFAM" id="SSF50998">
    <property type="entry name" value="Quinoprotein alcohol dehydrogenase-like"/>
    <property type="match status" value="2"/>
</dbReference>
<dbReference type="InterPro" id="IPR019775">
    <property type="entry name" value="WD40_repeat_CS"/>
</dbReference>
<dbReference type="GeneID" id="66114844"/>
<feature type="repeat" description="WD" evidence="5">
    <location>
        <begin position="518"/>
        <end position="559"/>
    </location>
</feature>
<dbReference type="EMBL" id="JAHMUF010000016">
    <property type="protein sequence ID" value="KAG7192689.1"/>
    <property type="molecule type" value="Genomic_DNA"/>
</dbReference>
<evidence type="ECO:0000313" key="7">
    <source>
        <dbReference type="EMBL" id="KAG7192689.1"/>
    </source>
</evidence>
<dbReference type="PROSITE" id="PS50082">
    <property type="entry name" value="WD_REPEATS_2"/>
    <property type="match status" value="8"/>
</dbReference>
<dbReference type="Proteomes" id="UP000790833">
    <property type="component" value="Unassembled WGS sequence"/>
</dbReference>
<evidence type="ECO:0000256" key="4">
    <source>
        <dbReference type="ARBA" id="ARBA00023242"/>
    </source>
</evidence>
<feature type="repeat" description="WD" evidence="5">
    <location>
        <begin position="137"/>
        <end position="182"/>
    </location>
</feature>
<protein>
    <submittedName>
        <fullName evidence="7">U3 small nucleolar RNA-associated protein 13</fullName>
    </submittedName>
</protein>
<comment type="caution">
    <text evidence="7">The sequence shown here is derived from an EMBL/GenBank/DDBJ whole genome shotgun (WGS) entry which is preliminary data.</text>
</comment>
<dbReference type="InterPro" id="IPR013934">
    <property type="entry name" value="Utp13_C"/>
</dbReference>
<dbReference type="CDD" id="cd00200">
    <property type="entry name" value="WD40"/>
    <property type="match status" value="1"/>
</dbReference>
<dbReference type="GO" id="GO:0030686">
    <property type="term" value="C:90S preribosome"/>
    <property type="evidence" value="ECO:0007669"/>
    <property type="project" value="TreeGrafter"/>
</dbReference>
<dbReference type="SMART" id="SM00320">
    <property type="entry name" value="WD40"/>
    <property type="match status" value="11"/>
</dbReference>
<evidence type="ECO:0000256" key="1">
    <source>
        <dbReference type="ARBA" id="ARBA00004604"/>
    </source>
</evidence>
<dbReference type="PROSITE" id="PS50294">
    <property type="entry name" value="WD_REPEATS_REGION"/>
    <property type="match status" value="5"/>
</dbReference>
<evidence type="ECO:0000256" key="2">
    <source>
        <dbReference type="ARBA" id="ARBA00022574"/>
    </source>
</evidence>
<dbReference type="PANTHER" id="PTHR19854:SF15">
    <property type="entry name" value="TRANSDUCIN BETA-LIKE PROTEIN 3"/>
    <property type="match status" value="1"/>
</dbReference>
<dbReference type="InterPro" id="IPR001680">
    <property type="entry name" value="WD40_rpt"/>
</dbReference>
<evidence type="ECO:0000256" key="5">
    <source>
        <dbReference type="PROSITE-ProRule" id="PRU00221"/>
    </source>
</evidence>
<dbReference type="GO" id="GO:0034511">
    <property type="term" value="F:U3 snoRNA binding"/>
    <property type="evidence" value="ECO:0007669"/>
    <property type="project" value="TreeGrafter"/>
</dbReference>
<dbReference type="Gene3D" id="2.130.10.10">
    <property type="entry name" value="YVTN repeat-like/Quinoprotein amine dehydrogenase"/>
    <property type="match status" value="4"/>
</dbReference>
<feature type="repeat" description="WD" evidence="5">
    <location>
        <begin position="560"/>
        <end position="601"/>
    </location>
</feature>
<comment type="subcellular location">
    <subcellularLocation>
        <location evidence="1">Nucleus</location>
        <location evidence="1">Nucleolus</location>
    </subcellularLocation>
</comment>
<proteinExistence type="predicted"/>
<reference evidence="7" key="1">
    <citation type="submission" date="2021-03" db="EMBL/GenBank/DDBJ databases">
        <authorList>
            <person name="Palmer J.M."/>
        </authorList>
    </citation>
    <scope>NUCLEOTIDE SEQUENCE</scope>
    <source>
        <strain evidence="7">ARV_011</strain>
    </source>
</reference>
<dbReference type="InterPro" id="IPR020472">
    <property type="entry name" value="WD40_PAC1"/>
</dbReference>
<evidence type="ECO:0000259" key="6">
    <source>
        <dbReference type="Pfam" id="PF08625"/>
    </source>
</evidence>
<name>A0A9P8AI19_9ASCO</name>
<feature type="domain" description="U3 small nucleolar RNA-associated protein 13 C-terminal" evidence="6">
    <location>
        <begin position="656"/>
        <end position="796"/>
    </location>
</feature>
<dbReference type="GO" id="GO:0000480">
    <property type="term" value="P:endonucleolytic cleavage in 5'-ETS of tricistronic rRNA transcript (SSU-rRNA, 5.8S rRNA, LSU-rRNA)"/>
    <property type="evidence" value="ECO:0007669"/>
    <property type="project" value="TreeGrafter"/>
</dbReference>
<organism evidence="7 8">
    <name type="scientific">Scheffersomyces spartinae</name>
    <dbReference type="NCBI Taxonomy" id="45513"/>
    <lineage>
        <taxon>Eukaryota</taxon>
        <taxon>Fungi</taxon>
        <taxon>Dikarya</taxon>
        <taxon>Ascomycota</taxon>
        <taxon>Saccharomycotina</taxon>
        <taxon>Pichiomycetes</taxon>
        <taxon>Debaryomycetaceae</taxon>
        <taxon>Scheffersomyces</taxon>
    </lineage>
</organism>